<keyword evidence="1" id="KW-0479">Metal-binding</keyword>
<evidence type="ECO:0000256" key="3">
    <source>
        <dbReference type="ARBA" id="ARBA00022833"/>
    </source>
</evidence>
<keyword evidence="3" id="KW-0862">Zinc</keyword>
<name>A0A8C4NN52_EPTBU</name>
<dbReference type="PANTHER" id="PTHR20922:SF13">
    <property type="entry name" value="DNL-TYPE ZINC FINGER PROTEIN"/>
    <property type="match status" value="1"/>
</dbReference>
<dbReference type="PROSITE" id="PS51501">
    <property type="entry name" value="ZF_DNL"/>
    <property type="match status" value="1"/>
</dbReference>
<dbReference type="PANTHER" id="PTHR20922">
    <property type="entry name" value="DNL-TYPE ZINC FINGER PROTEIN"/>
    <property type="match status" value="1"/>
</dbReference>
<dbReference type="InterPro" id="IPR024158">
    <property type="entry name" value="Mt_import_TIM15"/>
</dbReference>
<accession>A0A8C4NN52</accession>
<proteinExistence type="predicted"/>
<dbReference type="GO" id="GO:0051087">
    <property type="term" value="F:protein-folding chaperone binding"/>
    <property type="evidence" value="ECO:0007669"/>
    <property type="project" value="TreeGrafter"/>
</dbReference>
<evidence type="ECO:0000313" key="7">
    <source>
        <dbReference type="Proteomes" id="UP000694388"/>
    </source>
</evidence>
<sequence length="204" mass="23096">MWLIVSKCASTAHVGLRRIRCEWWRVLLRGPTHTEPSWQPTVYFTRRLWMESVTESTPKYGVPVCYAHHAIQRLYSGTADQSKGLKKGFEEKDGERHEDNGAEKLGVLEPTHYHLVFTCKVCGVRSARQISRLAYAHGVVIVTCSGCQNRHIIADNLGWFSDLQGKRNVEEILAEKGERVVRVIGSEASDILELATNTHTPLEK</sequence>
<organism evidence="6 7">
    <name type="scientific">Eptatretus burgeri</name>
    <name type="common">Inshore hagfish</name>
    <dbReference type="NCBI Taxonomy" id="7764"/>
    <lineage>
        <taxon>Eukaryota</taxon>
        <taxon>Metazoa</taxon>
        <taxon>Chordata</taxon>
        <taxon>Craniata</taxon>
        <taxon>Vertebrata</taxon>
        <taxon>Cyclostomata</taxon>
        <taxon>Myxini</taxon>
        <taxon>Myxiniformes</taxon>
        <taxon>Myxinidae</taxon>
        <taxon>Eptatretinae</taxon>
        <taxon>Eptatretus</taxon>
    </lineage>
</organism>
<evidence type="ECO:0000256" key="2">
    <source>
        <dbReference type="ARBA" id="ARBA00022771"/>
    </source>
</evidence>
<evidence type="ECO:0000313" key="6">
    <source>
        <dbReference type="Ensembl" id="ENSEBUP00000006089.1"/>
    </source>
</evidence>
<reference evidence="6" key="1">
    <citation type="submission" date="2025-08" db="UniProtKB">
        <authorList>
            <consortium name="Ensembl"/>
        </authorList>
    </citation>
    <scope>IDENTIFICATION</scope>
</reference>
<evidence type="ECO:0000256" key="1">
    <source>
        <dbReference type="ARBA" id="ARBA00022723"/>
    </source>
</evidence>
<dbReference type="GO" id="GO:0005739">
    <property type="term" value="C:mitochondrion"/>
    <property type="evidence" value="ECO:0007669"/>
    <property type="project" value="TreeGrafter"/>
</dbReference>
<dbReference type="GO" id="GO:0030150">
    <property type="term" value="P:protein import into mitochondrial matrix"/>
    <property type="evidence" value="ECO:0007669"/>
    <property type="project" value="TreeGrafter"/>
</dbReference>
<dbReference type="AlphaFoldDB" id="A0A8C4NN52"/>
<dbReference type="InterPro" id="IPR007853">
    <property type="entry name" value="Znf_DNL-typ"/>
</dbReference>
<keyword evidence="7" id="KW-1185">Reference proteome</keyword>
<feature type="domain" description="DNL-type" evidence="5">
    <location>
        <begin position="108"/>
        <end position="204"/>
    </location>
</feature>
<evidence type="ECO:0000256" key="4">
    <source>
        <dbReference type="PROSITE-ProRule" id="PRU00834"/>
    </source>
</evidence>
<dbReference type="Ensembl" id="ENSEBUT00000006537.1">
    <property type="protein sequence ID" value="ENSEBUP00000006089.1"/>
    <property type="gene ID" value="ENSEBUG00000004050.1"/>
</dbReference>
<keyword evidence="2 4" id="KW-0863">Zinc-finger</keyword>
<protein>
    <submittedName>
        <fullName evidence="6">DNL-type zinc finger</fullName>
    </submittedName>
</protein>
<dbReference type="GO" id="GO:0050821">
    <property type="term" value="P:protein stabilization"/>
    <property type="evidence" value="ECO:0007669"/>
    <property type="project" value="TreeGrafter"/>
</dbReference>
<reference evidence="6" key="2">
    <citation type="submission" date="2025-09" db="UniProtKB">
        <authorList>
            <consortium name="Ensembl"/>
        </authorList>
    </citation>
    <scope>IDENTIFICATION</scope>
</reference>
<dbReference type="GeneTree" id="ENSGT00390000008220"/>
<dbReference type="Proteomes" id="UP000694388">
    <property type="component" value="Unplaced"/>
</dbReference>
<dbReference type="GO" id="GO:0006457">
    <property type="term" value="P:protein folding"/>
    <property type="evidence" value="ECO:0007669"/>
    <property type="project" value="TreeGrafter"/>
</dbReference>
<dbReference type="Pfam" id="PF05180">
    <property type="entry name" value="zf-DNL"/>
    <property type="match status" value="1"/>
</dbReference>
<dbReference type="GO" id="GO:0008270">
    <property type="term" value="F:zinc ion binding"/>
    <property type="evidence" value="ECO:0007669"/>
    <property type="project" value="UniProtKB-KW"/>
</dbReference>
<evidence type="ECO:0000259" key="5">
    <source>
        <dbReference type="PROSITE" id="PS51501"/>
    </source>
</evidence>